<dbReference type="AlphaFoldDB" id="A0A9X2GBK5"/>
<evidence type="ECO:0000313" key="2">
    <source>
        <dbReference type="Proteomes" id="UP001139648"/>
    </source>
</evidence>
<keyword evidence="2" id="KW-1185">Reference proteome</keyword>
<comment type="caution">
    <text evidence="1">The sequence shown here is derived from an EMBL/GenBank/DDBJ whole genome shotgun (WGS) entry which is preliminary data.</text>
</comment>
<dbReference type="Proteomes" id="UP001139648">
    <property type="component" value="Unassembled WGS sequence"/>
</dbReference>
<dbReference type="EMBL" id="JAMZEB010000002">
    <property type="protein sequence ID" value="MCP2355986.1"/>
    <property type="molecule type" value="Genomic_DNA"/>
</dbReference>
<organism evidence="1 2">
    <name type="scientific">Nonomuraea thailandensis</name>
    <dbReference type="NCBI Taxonomy" id="1188745"/>
    <lineage>
        <taxon>Bacteria</taxon>
        <taxon>Bacillati</taxon>
        <taxon>Actinomycetota</taxon>
        <taxon>Actinomycetes</taxon>
        <taxon>Streptosporangiales</taxon>
        <taxon>Streptosporangiaceae</taxon>
        <taxon>Nonomuraea</taxon>
    </lineage>
</organism>
<gene>
    <name evidence="1" type="ORF">HD597_003006</name>
</gene>
<reference evidence="1" key="1">
    <citation type="submission" date="2022-06" db="EMBL/GenBank/DDBJ databases">
        <title>Sequencing the genomes of 1000 actinobacteria strains.</title>
        <authorList>
            <person name="Klenk H.-P."/>
        </authorList>
    </citation>
    <scope>NUCLEOTIDE SEQUENCE</scope>
    <source>
        <strain evidence="1">DSM 46694</strain>
    </source>
</reference>
<dbReference type="RefSeq" id="WP_253742715.1">
    <property type="nucleotide sequence ID" value="NZ_BAABKA010000001.1"/>
</dbReference>
<accession>A0A9X2GBK5</accession>
<protein>
    <submittedName>
        <fullName evidence="1">Uncharacterized protein</fullName>
    </submittedName>
</protein>
<proteinExistence type="predicted"/>
<evidence type="ECO:0000313" key="1">
    <source>
        <dbReference type="EMBL" id="MCP2355986.1"/>
    </source>
</evidence>
<name>A0A9X2GBK5_9ACTN</name>
<sequence>MTSLLIAARVEVAEALRRLFARFPGLSLAAPADSLRGAG</sequence>